<reference evidence="11" key="1">
    <citation type="submission" date="2015-07" db="EMBL/GenBank/DDBJ databases">
        <title>Complete Genome of Thermincola ferriacetica strain Z-0001T.</title>
        <authorList>
            <person name="Lusk B."/>
            <person name="Badalamenti J.P."/>
            <person name="Parameswaran P."/>
            <person name="Bond D.R."/>
            <person name="Torres C.I."/>
        </authorList>
    </citation>
    <scope>NUCLEOTIDE SEQUENCE [LARGE SCALE GENOMIC DNA]</scope>
    <source>
        <strain evidence="11">Z-0001</strain>
    </source>
</reference>
<accession>A0A0L6W352</accession>
<comment type="similarity">
    <text evidence="6">Belongs to the ABC-4 integral membrane protein family.</text>
</comment>
<evidence type="ECO:0000259" key="8">
    <source>
        <dbReference type="Pfam" id="PF02687"/>
    </source>
</evidence>
<proteinExistence type="inferred from homology"/>
<dbReference type="RefSeq" id="WP_052217453.1">
    <property type="nucleotide sequence ID" value="NZ_LGTE01000007.1"/>
</dbReference>
<dbReference type="InterPro" id="IPR003838">
    <property type="entry name" value="ABC3_permease_C"/>
</dbReference>
<evidence type="ECO:0000313" key="10">
    <source>
        <dbReference type="EMBL" id="KNZ69997.1"/>
    </source>
</evidence>
<evidence type="ECO:0000256" key="6">
    <source>
        <dbReference type="ARBA" id="ARBA00038076"/>
    </source>
</evidence>
<dbReference type="Pfam" id="PF12704">
    <property type="entry name" value="MacB_PCD"/>
    <property type="match status" value="1"/>
</dbReference>
<evidence type="ECO:0000256" key="3">
    <source>
        <dbReference type="ARBA" id="ARBA00022692"/>
    </source>
</evidence>
<feature type="transmembrane region" description="Helical" evidence="7">
    <location>
        <begin position="358"/>
        <end position="378"/>
    </location>
</feature>
<dbReference type="Proteomes" id="UP000037175">
    <property type="component" value="Unassembled WGS sequence"/>
</dbReference>
<gene>
    <name evidence="10" type="ORF">Tfer_1380</name>
</gene>
<protein>
    <recommendedName>
        <fullName evidence="12">ABC transporter permease</fullName>
    </recommendedName>
</protein>
<dbReference type="PANTHER" id="PTHR30572">
    <property type="entry name" value="MEMBRANE COMPONENT OF TRANSPORTER-RELATED"/>
    <property type="match status" value="1"/>
</dbReference>
<comment type="caution">
    <text evidence="10">The sequence shown here is derived from an EMBL/GenBank/DDBJ whole genome shotgun (WGS) entry which is preliminary data.</text>
</comment>
<evidence type="ECO:0000256" key="1">
    <source>
        <dbReference type="ARBA" id="ARBA00004651"/>
    </source>
</evidence>
<dbReference type="PANTHER" id="PTHR30572:SF4">
    <property type="entry name" value="ABC TRANSPORTER PERMEASE YTRF"/>
    <property type="match status" value="1"/>
</dbReference>
<dbReference type="GO" id="GO:0022857">
    <property type="term" value="F:transmembrane transporter activity"/>
    <property type="evidence" value="ECO:0007669"/>
    <property type="project" value="TreeGrafter"/>
</dbReference>
<dbReference type="InterPro" id="IPR050250">
    <property type="entry name" value="Macrolide_Exporter_MacB"/>
</dbReference>
<evidence type="ECO:0000256" key="5">
    <source>
        <dbReference type="ARBA" id="ARBA00023136"/>
    </source>
</evidence>
<dbReference type="InterPro" id="IPR025857">
    <property type="entry name" value="MacB_PCD"/>
</dbReference>
<evidence type="ECO:0000259" key="9">
    <source>
        <dbReference type="Pfam" id="PF12704"/>
    </source>
</evidence>
<feature type="domain" description="ABC3 transporter permease C-terminal" evidence="8">
    <location>
        <begin position="275"/>
        <end position="388"/>
    </location>
</feature>
<comment type="subcellular location">
    <subcellularLocation>
        <location evidence="1">Cell membrane</location>
        <topology evidence="1">Multi-pass membrane protein</topology>
    </subcellularLocation>
</comment>
<keyword evidence="4 7" id="KW-1133">Transmembrane helix</keyword>
<evidence type="ECO:0000256" key="4">
    <source>
        <dbReference type="ARBA" id="ARBA00022989"/>
    </source>
</evidence>
<feature type="transmembrane region" description="Helical" evidence="7">
    <location>
        <begin position="268"/>
        <end position="296"/>
    </location>
</feature>
<evidence type="ECO:0000313" key="11">
    <source>
        <dbReference type="Proteomes" id="UP000037175"/>
    </source>
</evidence>
<evidence type="ECO:0008006" key="12">
    <source>
        <dbReference type="Google" id="ProtNLM"/>
    </source>
</evidence>
<evidence type="ECO:0000256" key="7">
    <source>
        <dbReference type="SAM" id="Phobius"/>
    </source>
</evidence>
<organism evidence="10 11">
    <name type="scientific">Thermincola ferriacetica</name>
    <dbReference type="NCBI Taxonomy" id="281456"/>
    <lineage>
        <taxon>Bacteria</taxon>
        <taxon>Bacillati</taxon>
        <taxon>Bacillota</taxon>
        <taxon>Clostridia</taxon>
        <taxon>Eubacteriales</taxon>
        <taxon>Thermincolaceae</taxon>
        <taxon>Thermincola</taxon>
    </lineage>
</organism>
<name>A0A0L6W352_9FIRM</name>
<evidence type="ECO:0000256" key="2">
    <source>
        <dbReference type="ARBA" id="ARBA00022475"/>
    </source>
</evidence>
<keyword evidence="3 7" id="KW-0812">Transmembrane</keyword>
<feature type="transmembrane region" description="Helical" evidence="7">
    <location>
        <begin position="21"/>
        <end position="42"/>
    </location>
</feature>
<keyword evidence="5 7" id="KW-0472">Membrane</keyword>
<keyword evidence="11" id="KW-1185">Reference proteome</keyword>
<dbReference type="Pfam" id="PF02687">
    <property type="entry name" value="FtsX"/>
    <property type="match status" value="1"/>
</dbReference>
<feature type="transmembrane region" description="Helical" evidence="7">
    <location>
        <begin position="317"/>
        <end position="346"/>
    </location>
</feature>
<dbReference type="AlphaFoldDB" id="A0A0L6W352"/>
<keyword evidence="2" id="KW-1003">Cell membrane</keyword>
<dbReference type="GO" id="GO:0005886">
    <property type="term" value="C:plasma membrane"/>
    <property type="evidence" value="ECO:0007669"/>
    <property type="project" value="UniProtKB-SubCell"/>
</dbReference>
<feature type="domain" description="MacB-like periplasmic core" evidence="9">
    <location>
        <begin position="21"/>
        <end position="236"/>
    </location>
</feature>
<sequence length="395" mass="42660">MNLLEAVKIALEGLWTNKLRSSLTMLGIVIGIAAVIAVVAIGRGGQALLMSEISKVGSNLFAIYIDFSDDDPATPRDFSLDDIDLIKKLVPGIKGMSTMQSGAAQVKGTKGKKMASVQGVTGDFKFMRNIELVAGTFFSNHDAKSNRAVIVIEEKLADEIFGRENPIGKKVLVKSKPFTVIGVSKSAESVLAGLGGLKTAFIPASTWQNLFNEKALMGFEAQAASRDRLEESMQQAVKILERRHNNKDRYRTMTMEQEMQMINKVTGIMTLIVGAIAGISLFVGGIGVMNIMLVSVTERTREIGIRKALGARRKDIMVQFLIEAVVICLIGGVFGAAIGVGGAYMIARFAKWPPLVSWGTIAIAFIFSSAVGIFFGLYPASKAARLDPIEALRHE</sequence>
<dbReference type="EMBL" id="LGTE01000007">
    <property type="protein sequence ID" value="KNZ69997.1"/>
    <property type="molecule type" value="Genomic_DNA"/>
</dbReference>